<keyword evidence="1" id="KW-0472">Membrane</keyword>
<feature type="transmembrane region" description="Helical" evidence="1">
    <location>
        <begin position="79"/>
        <end position="101"/>
    </location>
</feature>
<sequence>MGDTVPFDSSLTVLAALSAIILAAYLRKTSKVAVKSVLKVIIGIGGFWQLYNWIAHLIAVSLVNVQRLETGSFTYSFHFYSLMLMGIVFAGMSALVLYYFLQMTKDRNRAMPKVKLLCAAVIVLSLPIAPTKPVGLLRAFPL</sequence>
<accession>A0A1I7KX33</accession>
<keyword evidence="3" id="KW-1185">Reference proteome</keyword>
<keyword evidence="1" id="KW-1133">Transmembrane helix</keyword>
<protein>
    <submittedName>
        <fullName evidence="2">Uncharacterized protein</fullName>
    </submittedName>
</protein>
<name>A0A1I7KX33_9BACT</name>
<keyword evidence="1" id="KW-0812">Transmembrane</keyword>
<dbReference type="RefSeq" id="WP_068838836.1">
    <property type="nucleotide sequence ID" value="NZ_BMXC01000005.1"/>
</dbReference>
<organism evidence="2 3">
    <name type="scientific">Pontibacter akesuensis</name>
    <dbReference type="NCBI Taxonomy" id="388950"/>
    <lineage>
        <taxon>Bacteria</taxon>
        <taxon>Pseudomonadati</taxon>
        <taxon>Bacteroidota</taxon>
        <taxon>Cytophagia</taxon>
        <taxon>Cytophagales</taxon>
        <taxon>Hymenobacteraceae</taxon>
        <taxon>Pontibacter</taxon>
    </lineage>
</organism>
<dbReference type="OrthoDB" id="983006at2"/>
<evidence type="ECO:0000256" key="1">
    <source>
        <dbReference type="SAM" id="Phobius"/>
    </source>
</evidence>
<feature type="transmembrane region" description="Helical" evidence="1">
    <location>
        <begin position="6"/>
        <end position="26"/>
    </location>
</feature>
<dbReference type="EMBL" id="FPCA01000011">
    <property type="protein sequence ID" value="SFV02062.1"/>
    <property type="molecule type" value="Genomic_DNA"/>
</dbReference>
<gene>
    <name evidence="2" type="ORF">SAMN04487941_0069</name>
</gene>
<reference evidence="3" key="1">
    <citation type="submission" date="2016-10" db="EMBL/GenBank/DDBJ databases">
        <authorList>
            <person name="Varghese N."/>
        </authorList>
    </citation>
    <scope>NUCLEOTIDE SEQUENCE [LARGE SCALE GENOMIC DNA]</scope>
    <source>
        <strain evidence="3">DSM 18820</strain>
    </source>
</reference>
<evidence type="ECO:0000313" key="3">
    <source>
        <dbReference type="Proteomes" id="UP000182491"/>
    </source>
</evidence>
<feature type="transmembrane region" description="Helical" evidence="1">
    <location>
        <begin position="113"/>
        <end position="130"/>
    </location>
</feature>
<feature type="transmembrane region" description="Helical" evidence="1">
    <location>
        <begin position="38"/>
        <end position="59"/>
    </location>
</feature>
<evidence type="ECO:0000313" key="2">
    <source>
        <dbReference type="EMBL" id="SFV02062.1"/>
    </source>
</evidence>
<proteinExistence type="predicted"/>
<dbReference type="AlphaFoldDB" id="A0A1I7KX33"/>
<dbReference type="Proteomes" id="UP000182491">
    <property type="component" value="Unassembled WGS sequence"/>
</dbReference>